<evidence type="ECO:0000256" key="1">
    <source>
        <dbReference type="ARBA" id="ARBA00010791"/>
    </source>
</evidence>
<evidence type="ECO:0000313" key="10">
    <source>
        <dbReference type="EMBL" id="ORD93015.1"/>
    </source>
</evidence>
<gene>
    <name evidence="10" type="primary">KIN1</name>
    <name evidence="10" type="ORF">ECANGB1_1813</name>
</gene>
<reference evidence="10 11" key="1">
    <citation type="journal article" date="2017" name="Environ. Microbiol.">
        <title>Decay of the glycolytic pathway and adaptation to intranuclear parasitism within Enterocytozoonidae microsporidia.</title>
        <authorList>
            <person name="Wiredu Boakye D."/>
            <person name="Jaroenlak P."/>
            <person name="Prachumwat A."/>
            <person name="Williams T.A."/>
            <person name="Bateman K.S."/>
            <person name="Itsathitphaisarn O."/>
            <person name="Sritunyalucksana K."/>
            <person name="Paszkiewicz K.H."/>
            <person name="Moore K.A."/>
            <person name="Stentiford G.D."/>
            <person name="Williams B.A."/>
        </authorList>
    </citation>
    <scope>NUCLEOTIDE SEQUENCE [LARGE SCALE GENOMIC DNA]</scope>
    <source>
        <strain evidence="10 11">GB1</strain>
    </source>
</reference>
<feature type="binding site" evidence="7">
    <location>
        <position position="71"/>
    </location>
    <ligand>
        <name>ATP</name>
        <dbReference type="ChEBI" id="CHEBI:30616"/>
    </ligand>
</feature>
<comment type="caution">
    <text evidence="10">The sequence shown here is derived from an EMBL/GenBank/DDBJ whole genome shotgun (WGS) entry which is preliminary data.</text>
</comment>
<evidence type="ECO:0000259" key="9">
    <source>
        <dbReference type="PROSITE" id="PS50011"/>
    </source>
</evidence>
<dbReference type="VEuPathDB" id="MicrosporidiaDB:ECANGB1_1813"/>
<dbReference type="GO" id="GO:0000226">
    <property type="term" value="P:microtubule cytoskeleton organization"/>
    <property type="evidence" value="ECO:0007669"/>
    <property type="project" value="TreeGrafter"/>
</dbReference>
<dbReference type="InterPro" id="IPR011009">
    <property type="entry name" value="Kinase-like_dom_sf"/>
</dbReference>
<dbReference type="GO" id="GO:0005737">
    <property type="term" value="C:cytoplasm"/>
    <property type="evidence" value="ECO:0007669"/>
    <property type="project" value="TreeGrafter"/>
</dbReference>
<evidence type="ECO:0000256" key="5">
    <source>
        <dbReference type="ARBA" id="ARBA00022777"/>
    </source>
</evidence>
<protein>
    <submittedName>
        <fullName evidence="10">KIN1</fullName>
    </submittedName>
</protein>
<dbReference type="PROSITE" id="PS00107">
    <property type="entry name" value="PROTEIN_KINASE_ATP"/>
    <property type="match status" value="1"/>
</dbReference>
<dbReference type="SMART" id="SM00220">
    <property type="entry name" value="S_TKc"/>
    <property type="match status" value="1"/>
</dbReference>
<comment type="similarity">
    <text evidence="1">Belongs to the protein kinase superfamily. CAMK Ser/Thr protein kinase family. NIM1 subfamily.</text>
</comment>
<evidence type="ECO:0000256" key="3">
    <source>
        <dbReference type="ARBA" id="ARBA00022679"/>
    </source>
</evidence>
<evidence type="ECO:0000256" key="6">
    <source>
        <dbReference type="ARBA" id="ARBA00022840"/>
    </source>
</evidence>
<evidence type="ECO:0000256" key="7">
    <source>
        <dbReference type="PROSITE-ProRule" id="PRU10141"/>
    </source>
</evidence>
<evidence type="ECO:0000256" key="2">
    <source>
        <dbReference type="ARBA" id="ARBA00022527"/>
    </source>
</evidence>
<keyword evidence="5" id="KW-0418">Kinase</keyword>
<evidence type="ECO:0000313" key="11">
    <source>
        <dbReference type="Proteomes" id="UP000192639"/>
    </source>
</evidence>
<dbReference type="Pfam" id="PF00069">
    <property type="entry name" value="Pkinase"/>
    <property type="match status" value="1"/>
</dbReference>
<name>A0A1Y1S3W2_9MICR</name>
<evidence type="ECO:0000256" key="4">
    <source>
        <dbReference type="ARBA" id="ARBA00022741"/>
    </source>
</evidence>
<dbReference type="InterPro" id="IPR017441">
    <property type="entry name" value="Protein_kinase_ATP_BS"/>
</dbReference>
<proteinExistence type="inferred from homology"/>
<dbReference type="InterPro" id="IPR008271">
    <property type="entry name" value="Ser/Thr_kinase_AS"/>
</dbReference>
<accession>A0A1Y1S3W2</accession>
<feature type="non-terminal residue" evidence="10">
    <location>
        <position position="258"/>
    </location>
</feature>
<keyword evidence="11" id="KW-1185">Reference proteome</keyword>
<keyword evidence="3" id="KW-0808">Transferase</keyword>
<feature type="domain" description="Protein kinase" evidence="9">
    <location>
        <begin position="42"/>
        <end position="258"/>
    </location>
</feature>
<dbReference type="SUPFAM" id="SSF56112">
    <property type="entry name" value="Protein kinase-like (PK-like)"/>
    <property type="match status" value="1"/>
</dbReference>
<dbReference type="PANTHER" id="PTHR24346">
    <property type="entry name" value="MAP/MICROTUBULE AFFINITY-REGULATING KINASE"/>
    <property type="match status" value="1"/>
</dbReference>
<organism evidence="10 11">
    <name type="scientific">Enterospora canceri</name>
    <dbReference type="NCBI Taxonomy" id="1081671"/>
    <lineage>
        <taxon>Eukaryota</taxon>
        <taxon>Fungi</taxon>
        <taxon>Fungi incertae sedis</taxon>
        <taxon>Microsporidia</taxon>
        <taxon>Enterocytozoonidae</taxon>
        <taxon>Enterospora</taxon>
    </lineage>
</organism>
<dbReference type="PROSITE" id="PS50011">
    <property type="entry name" value="PROTEIN_KINASE_DOM"/>
    <property type="match status" value="1"/>
</dbReference>
<dbReference type="PANTHER" id="PTHR24346:SF82">
    <property type="entry name" value="KP78A-RELATED"/>
    <property type="match status" value="1"/>
</dbReference>
<dbReference type="EMBL" id="LWDP01000291">
    <property type="protein sequence ID" value="ORD93015.1"/>
    <property type="molecule type" value="Genomic_DNA"/>
</dbReference>
<dbReference type="GO" id="GO:0004674">
    <property type="term" value="F:protein serine/threonine kinase activity"/>
    <property type="evidence" value="ECO:0007669"/>
    <property type="project" value="UniProtKB-KW"/>
</dbReference>
<evidence type="ECO:0000256" key="8">
    <source>
        <dbReference type="RuleBase" id="RU000304"/>
    </source>
</evidence>
<dbReference type="PROSITE" id="PS00108">
    <property type="entry name" value="PROTEIN_KINASE_ST"/>
    <property type="match status" value="1"/>
</dbReference>
<dbReference type="OrthoDB" id="193931at2759"/>
<dbReference type="FunFam" id="1.10.510.10:FF:000571">
    <property type="entry name" value="Maternal embryonic leucine zipper kinase"/>
    <property type="match status" value="1"/>
</dbReference>
<dbReference type="Proteomes" id="UP000192639">
    <property type="component" value="Unassembled WGS sequence"/>
</dbReference>
<dbReference type="Gene3D" id="1.10.510.10">
    <property type="entry name" value="Transferase(Phosphotransferase) domain 1"/>
    <property type="match status" value="1"/>
</dbReference>
<dbReference type="GO" id="GO:0035556">
    <property type="term" value="P:intracellular signal transduction"/>
    <property type="evidence" value="ECO:0007669"/>
    <property type="project" value="TreeGrafter"/>
</dbReference>
<sequence>MDVSSEANGIGDISAEENIEVEGDFFLKKSVDYVEDQWIGKYRMEKTLGKGSSAKVVEAVDKETGETVAIKIIDRKAKNISDKRVFREVLICSLVSHPHVARLLDFFFTGKYFFLVFEHVSGEQLYNTVLQNGPIGEERVRRYFRQILSAVDYLHKNAVVHRDLKIENIMIDKDDNVKLIDFGLSNFYEKEDQLSTFCGSLYFAAPELLQGNRYVGPEVDVWSLGVVLYVMLCGRVPFDDESIHKLQGKIKECKFTFH</sequence>
<keyword evidence="4 7" id="KW-0547">Nucleotide-binding</keyword>
<keyword evidence="6 7" id="KW-0067">ATP-binding</keyword>
<dbReference type="GO" id="GO:0005524">
    <property type="term" value="F:ATP binding"/>
    <property type="evidence" value="ECO:0007669"/>
    <property type="project" value="UniProtKB-UniRule"/>
</dbReference>
<keyword evidence="2 8" id="KW-0723">Serine/threonine-protein kinase</keyword>
<dbReference type="AlphaFoldDB" id="A0A1Y1S3W2"/>
<dbReference type="InterPro" id="IPR000719">
    <property type="entry name" value="Prot_kinase_dom"/>
</dbReference>